<evidence type="ECO:0000256" key="11">
    <source>
        <dbReference type="HAMAP-Rule" id="MF_01263"/>
    </source>
</evidence>
<dbReference type="GO" id="GO:0042245">
    <property type="term" value="P:RNA repair"/>
    <property type="evidence" value="ECO:0007669"/>
    <property type="project" value="UniProtKB-KW"/>
</dbReference>
<evidence type="ECO:0000313" key="15">
    <source>
        <dbReference type="EMBL" id="ARI77272.1"/>
    </source>
</evidence>
<dbReference type="EMBL" id="CP020772">
    <property type="protein sequence ID" value="ARI77272.1"/>
    <property type="molecule type" value="Genomic_DNA"/>
</dbReference>
<feature type="binding site" evidence="11">
    <location>
        <position position="115"/>
    </location>
    <ligand>
        <name>CTP</name>
        <dbReference type="ChEBI" id="CHEBI:37563"/>
    </ligand>
</feature>
<dbReference type="InterPro" id="IPR032810">
    <property type="entry name" value="CCA-adding_enz_C"/>
</dbReference>
<organism evidence="15 16">
    <name type="scientific">Halobacillus mangrovi</name>
    <dbReference type="NCBI Taxonomy" id="402384"/>
    <lineage>
        <taxon>Bacteria</taxon>
        <taxon>Bacillati</taxon>
        <taxon>Bacillota</taxon>
        <taxon>Bacilli</taxon>
        <taxon>Bacillales</taxon>
        <taxon>Bacillaceae</taxon>
        <taxon>Halobacillus</taxon>
    </lineage>
</organism>
<dbReference type="Proteomes" id="UP000192527">
    <property type="component" value="Chromosome"/>
</dbReference>
<accession>A0A1W5ZVB7</accession>
<evidence type="ECO:0000259" key="13">
    <source>
        <dbReference type="Pfam" id="PF12627"/>
    </source>
</evidence>
<dbReference type="HAMAP" id="MF_01263">
    <property type="entry name" value="CCA_bact_type3"/>
    <property type="match status" value="1"/>
</dbReference>
<proteinExistence type="inferred from homology"/>
<keyword evidence="6 11" id="KW-0547">Nucleotide-binding</keyword>
<comment type="miscellaneous">
    <text evidence="11">A single active site specifically recognizes both ATP and CTP and is responsible for their addition.</text>
</comment>
<dbReference type="STRING" id="402384.HM131_10655"/>
<dbReference type="GO" id="GO:0000049">
    <property type="term" value="F:tRNA binding"/>
    <property type="evidence" value="ECO:0007669"/>
    <property type="project" value="UniProtKB-UniRule"/>
</dbReference>
<keyword evidence="7 11" id="KW-0692">RNA repair</keyword>
<dbReference type="PANTHER" id="PTHR46173:SF1">
    <property type="entry name" value="CCA TRNA NUCLEOTIDYLTRANSFERASE 1, MITOCHONDRIAL"/>
    <property type="match status" value="1"/>
</dbReference>
<dbReference type="GO" id="GO:0004810">
    <property type="term" value="F:CCA tRNA nucleotidyltransferase activity"/>
    <property type="evidence" value="ECO:0007669"/>
    <property type="project" value="UniProtKB-UniRule"/>
</dbReference>
<keyword evidence="3 11" id="KW-0819">tRNA processing</keyword>
<dbReference type="EC" id="2.7.7.72" evidence="11"/>
<feature type="binding site" evidence="11">
    <location>
        <position position="158"/>
    </location>
    <ligand>
        <name>CTP</name>
        <dbReference type="ChEBI" id="CHEBI:37563"/>
    </ligand>
</feature>
<dbReference type="Pfam" id="PF12627">
    <property type="entry name" value="PolyA_pol_RNAbd"/>
    <property type="match status" value="1"/>
</dbReference>
<evidence type="ECO:0000256" key="5">
    <source>
        <dbReference type="ARBA" id="ARBA00022723"/>
    </source>
</evidence>
<dbReference type="Gene3D" id="1.20.58.560">
    <property type="match status" value="1"/>
</dbReference>
<dbReference type="RefSeq" id="WP_085029743.1">
    <property type="nucleotide sequence ID" value="NZ_CP020772.1"/>
</dbReference>
<evidence type="ECO:0000256" key="10">
    <source>
        <dbReference type="ARBA" id="ARBA00022884"/>
    </source>
</evidence>
<feature type="binding site" evidence="11">
    <location>
        <position position="31"/>
    </location>
    <ligand>
        <name>ATP</name>
        <dbReference type="ChEBI" id="CHEBI:30616"/>
    </ligand>
</feature>
<feature type="binding site" evidence="11">
    <location>
        <position position="34"/>
    </location>
    <ligand>
        <name>CTP</name>
        <dbReference type="ChEBI" id="CHEBI:37563"/>
    </ligand>
</feature>
<evidence type="ECO:0000259" key="12">
    <source>
        <dbReference type="Pfam" id="PF01743"/>
    </source>
</evidence>
<gene>
    <name evidence="11" type="primary">cca</name>
    <name evidence="15" type="ORF">HM131_10655</name>
</gene>
<dbReference type="InterPro" id="IPR032828">
    <property type="entry name" value="PolyA_RNA-bd"/>
</dbReference>
<sequence length="402" mass="46443">MGPKFESTFGSAFAIIEEIERKGGEAFIVGGSVRDYLSGSEVGDIDIATSEPPKRIQEIFEKVIPVGIEHGTVLVRYDGESYEVTTYRTEKGYQDYRHPDEVTFVKDIKEDLARRDFTMNAIAMDRHGEIVDPYKGRQAIEKKEINAVGNPTERFQEDPLRMMRAVRFASQLNFSIESRTKLSILEQVDLLSYVSIERIAEETIKLYKGKGFKLGLKLITDLGLKPYLPQLNKIDLIRTIPYVSLQTWPEVIAYYTSAYSEAGVKEWVKEWKLSNRSKRNTEALLNGLQEYERNSKLTQWLLYNLPSYLYPSFSRLIRACINIDDHLLQKMEEEKFHLPIQARNDLAFQAKDLLLLYPDLKKGPWISETMEKVEYAVVTSEIPNEFEKIKEWVSKWNPPANS</sequence>
<dbReference type="GO" id="GO:0160016">
    <property type="term" value="F:CCACCA tRNA nucleotidyltransferase activity"/>
    <property type="evidence" value="ECO:0007669"/>
    <property type="project" value="RHEA"/>
</dbReference>
<feature type="binding site" evidence="11">
    <location>
        <position position="164"/>
    </location>
    <ligand>
        <name>CTP</name>
        <dbReference type="ChEBI" id="CHEBI:37563"/>
    </ligand>
</feature>
<dbReference type="InterPro" id="IPR050264">
    <property type="entry name" value="Bact_CCA-adding_enz_type3_sf"/>
</dbReference>
<comment type="cofactor">
    <cofactor evidence="1 11">
        <name>Mg(2+)</name>
        <dbReference type="ChEBI" id="CHEBI:18420"/>
    </cofactor>
</comment>
<feature type="binding site" evidence="11">
    <location>
        <position position="161"/>
    </location>
    <ligand>
        <name>ATP</name>
        <dbReference type="ChEBI" id="CHEBI:30616"/>
    </ligand>
</feature>
<evidence type="ECO:0000256" key="4">
    <source>
        <dbReference type="ARBA" id="ARBA00022695"/>
    </source>
</evidence>
<evidence type="ECO:0000256" key="6">
    <source>
        <dbReference type="ARBA" id="ARBA00022741"/>
    </source>
</evidence>
<evidence type="ECO:0000313" key="16">
    <source>
        <dbReference type="Proteomes" id="UP000192527"/>
    </source>
</evidence>
<evidence type="ECO:0000259" key="14">
    <source>
        <dbReference type="Pfam" id="PF13735"/>
    </source>
</evidence>
<feature type="binding site" evidence="11">
    <location>
        <position position="167"/>
    </location>
    <ligand>
        <name>CTP</name>
        <dbReference type="ChEBI" id="CHEBI:37563"/>
    </ligand>
</feature>
<feature type="binding site" evidence="11">
    <location>
        <position position="161"/>
    </location>
    <ligand>
        <name>CTP</name>
        <dbReference type="ChEBI" id="CHEBI:37563"/>
    </ligand>
</feature>
<comment type="function">
    <text evidence="11">Catalyzes the addition and repair of the essential 3'-terminal CCA sequence in tRNAs without using a nucleic acid template. Adds these three nucleotides in the order of C, C, and A to the tRNA nucleotide-73, using CTP and ATP as substrates and producing inorganic pyrophosphate. tRNA 3'-terminal CCA addition is required both for tRNA processing and repair. Also involved in tRNA surveillance by mediating tandem CCA addition to generate a CCACCA at the 3' terminus of unstable tRNAs. While stable tRNAs receive only 3'-terminal CCA, unstable tRNAs are marked with CCACCA and rapidly degraded.</text>
</comment>
<dbReference type="CDD" id="cd05398">
    <property type="entry name" value="NT_ClassII-CCAase"/>
    <property type="match status" value="1"/>
</dbReference>
<comment type="subunit">
    <text evidence="11">Homodimer.</text>
</comment>
<evidence type="ECO:0000256" key="9">
    <source>
        <dbReference type="ARBA" id="ARBA00022842"/>
    </source>
</evidence>
<dbReference type="GO" id="GO:0000287">
    <property type="term" value="F:magnesium ion binding"/>
    <property type="evidence" value="ECO:0007669"/>
    <property type="project" value="UniProtKB-UniRule"/>
</dbReference>
<feature type="binding site" evidence="11">
    <location>
        <position position="46"/>
    </location>
    <ligand>
        <name>Mg(2+)</name>
        <dbReference type="ChEBI" id="CHEBI:18420"/>
    </ligand>
</feature>
<feature type="binding site" evidence="11">
    <location>
        <position position="34"/>
    </location>
    <ligand>
        <name>ATP</name>
        <dbReference type="ChEBI" id="CHEBI:30616"/>
    </ligand>
</feature>
<evidence type="ECO:0000256" key="1">
    <source>
        <dbReference type="ARBA" id="ARBA00001946"/>
    </source>
</evidence>
<keyword evidence="9 11" id="KW-0460">Magnesium</keyword>
<feature type="binding site" evidence="11">
    <location>
        <position position="31"/>
    </location>
    <ligand>
        <name>CTP</name>
        <dbReference type="ChEBI" id="CHEBI:37563"/>
    </ligand>
</feature>
<dbReference type="Gene3D" id="3.30.460.10">
    <property type="entry name" value="Beta Polymerase, domain 2"/>
    <property type="match status" value="1"/>
</dbReference>
<dbReference type="Pfam" id="PF01743">
    <property type="entry name" value="PolyA_pol"/>
    <property type="match status" value="1"/>
</dbReference>
<dbReference type="InterPro" id="IPR043519">
    <property type="entry name" value="NT_sf"/>
</dbReference>
<keyword evidence="10 11" id="KW-0694">RNA-binding</keyword>
<comment type="catalytic activity">
    <reaction evidence="11">
        <text>a tRNA with a 3' CCA end + 2 CTP + ATP = a tRNA with a 3' CCACCA end + 3 diphosphate</text>
        <dbReference type="Rhea" id="RHEA:76235"/>
        <dbReference type="Rhea" id="RHEA-COMP:10468"/>
        <dbReference type="Rhea" id="RHEA-COMP:18655"/>
        <dbReference type="ChEBI" id="CHEBI:30616"/>
        <dbReference type="ChEBI" id="CHEBI:33019"/>
        <dbReference type="ChEBI" id="CHEBI:37563"/>
        <dbReference type="ChEBI" id="CHEBI:83071"/>
        <dbReference type="ChEBI" id="CHEBI:195187"/>
    </reaction>
</comment>
<feature type="binding site" evidence="11">
    <location>
        <position position="115"/>
    </location>
    <ligand>
        <name>ATP</name>
        <dbReference type="ChEBI" id="CHEBI:30616"/>
    </ligand>
</feature>
<dbReference type="Gene3D" id="1.10.3090.10">
    <property type="entry name" value="cca-adding enzyme, domain 2"/>
    <property type="match status" value="1"/>
</dbReference>
<feature type="domain" description="Poly A polymerase head" evidence="12">
    <location>
        <begin position="26"/>
        <end position="145"/>
    </location>
</feature>
<dbReference type="PANTHER" id="PTHR46173">
    <property type="entry name" value="CCA TRNA NUCLEOTIDYLTRANSFERASE 1, MITOCHONDRIAL"/>
    <property type="match status" value="1"/>
</dbReference>
<keyword evidence="5 11" id="KW-0479">Metal-binding</keyword>
<feature type="domain" description="CCA-adding enzyme C-terminal" evidence="14">
    <location>
        <begin position="255"/>
        <end position="393"/>
    </location>
</feature>
<dbReference type="InterPro" id="IPR023068">
    <property type="entry name" value="CCA-adding_enz_firmicutes"/>
</dbReference>
<dbReference type="GO" id="GO:0001680">
    <property type="term" value="P:tRNA 3'-terminal CCA addition"/>
    <property type="evidence" value="ECO:0007669"/>
    <property type="project" value="UniProtKB-UniRule"/>
</dbReference>
<feature type="binding site" evidence="11">
    <location>
        <position position="164"/>
    </location>
    <ligand>
        <name>ATP</name>
        <dbReference type="ChEBI" id="CHEBI:30616"/>
    </ligand>
</feature>
<dbReference type="Gene3D" id="1.10.246.80">
    <property type="match status" value="1"/>
</dbReference>
<keyword evidence="2 11" id="KW-0808">Transferase</keyword>
<feature type="binding site" evidence="11">
    <location>
        <position position="158"/>
    </location>
    <ligand>
        <name>ATP</name>
        <dbReference type="ChEBI" id="CHEBI:30616"/>
    </ligand>
</feature>
<dbReference type="Pfam" id="PF13735">
    <property type="entry name" value="tRNA_NucTran2_2"/>
    <property type="match status" value="1"/>
</dbReference>
<feature type="domain" description="tRNA nucleotidyltransferase/poly(A) polymerase RNA and SrmB- binding" evidence="13">
    <location>
        <begin position="173"/>
        <end position="232"/>
    </location>
</feature>
<dbReference type="KEGG" id="hmn:HM131_10655"/>
<dbReference type="SUPFAM" id="SSF81891">
    <property type="entry name" value="Poly A polymerase C-terminal region-like"/>
    <property type="match status" value="1"/>
</dbReference>
<evidence type="ECO:0000256" key="8">
    <source>
        <dbReference type="ARBA" id="ARBA00022840"/>
    </source>
</evidence>
<comment type="similarity">
    <text evidence="11">Belongs to the tRNA nucleotidyltransferase/poly(A) polymerase family. Bacterial CCA-adding enzyme type 3 subfamily.</text>
</comment>
<dbReference type="GO" id="GO:0005524">
    <property type="term" value="F:ATP binding"/>
    <property type="evidence" value="ECO:0007669"/>
    <property type="project" value="UniProtKB-UniRule"/>
</dbReference>
<evidence type="ECO:0000256" key="7">
    <source>
        <dbReference type="ARBA" id="ARBA00022800"/>
    </source>
</evidence>
<dbReference type="AlphaFoldDB" id="A0A1W5ZVB7"/>
<feature type="binding site" evidence="11">
    <location>
        <position position="167"/>
    </location>
    <ligand>
        <name>ATP</name>
        <dbReference type="ChEBI" id="CHEBI:30616"/>
    </ligand>
</feature>
<dbReference type="OrthoDB" id="9805698at2"/>
<keyword evidence="4 11" id="KW-0548">Nucleotidyltransferase</keyword>
<keyword evidence="8 11" id="KW-0067">ATP-binding</keyword>
<comment type="catalytic activity">
    <reaction evidence="11">
        <text>a tRNA precursor + 2 CTP + ATP = a tRNA with a 3' CCA end + 3 diphosphate</text>
        <dbReference type="Rhea" id="RHEA:14433"/>
        <dbReference type="Rhea" id="RHEA-COMP:10465"/>
        <dbReference type="Rhea" id="RHEA-COMP:10468"/>
        <dbReference type="ChEBI" id="CHEBI:30616"/>
        <dbReference type="ChEBI" id="CHEBI:33019"/>
        <dbReference type="ChEBI" id="CHEBI:37563"/>
        <dbReference type="ChEBI" id="CHEBI:74896"/>
        <dbReference type="ChEBI" id="CHEBI:83071"/>
        <dbReference type="EC" id="2.7.7.72"/>
    </reaction>
</comment>
<keyword evidence="16" id="KW-1185">Reference proteome</keyword>
<reference evidence="15 16" key="1">
    <citation type="submission" date="2017-04" db="EMBL/GenBank/DDBJ databases">
        <title>The whole genome sequencing and assembly of Halobacillus mangrovi strain.</title>
        <authorList>
            <person name="Lee S.-J."/>
            <person name="Park M.-K."/>
            <person name="Kim J.-Y."/>
            <person name="Lee Y.-J."/>
            <person name="Yi H."/>
            <person name="Bahn Y.-S."/>
            <person name="Kim J.F."/>
            <person name="Lee D.-W."/>
        </authorList>
    </citation>
    <scope>NUCLEOTIDE SEQUENCE [LARGE SCALE GENOMIC DNA]</scope>
    <source>
        <strain evidence="15 16">KTB 131</strain>
    </source>
</reference>
<dbReference type="InterPro" id="IPR002646">
    <property type="entry name" value="PolA_pol_head_dom"/>
</dbReference>
<evidence type="ECO:0000256" key="2">
    <source>
        <dbReference type="ARBA" id="ARBA00022679"/>
    </source>
</evidence>
<dbReference type="SUPFAM" id="SSF81301">
    <property type="entry name" value="Nucleotidyltransferase"/>
    <property type="match status" value="1"/>
</dbReference>
<protein>
    <recommendedName>
        <fullName evidence="11">CCA-adding enzyme</fullName>
        <ecNumber evidence="11">2.7.7.72</ecNumber>
    </recommendedName>
    <alternativeName>
        <fullName evidence="11">CCA tRNA nucleotidyltransferase</fullName>
    </alternativeName>
    <alternativeName>
        <fullName evidence="11">tRNA CCA-pyrophosphorylase</fullName>
    </alternativeName>
    <alternativeName>
        <fullName evidence="11">tRNA adenylyl-/cytidylyl- transferase</fullName>
    </alternativeName>
    <alternativeName>
        <fullName evidence="11">tRNA nucleotidyltransferase</fullName>
    </alternativeName>
    <alternativeName>
        <fullName evidence="11">tRNA-NT</fullName>
    </alternativeName>
</protein>
<evidence type="ECO:0000256" key="3">
    <source>
        <dbReference type="ARBA" id="ARBA00022694"/>
    </source>
</evidence>
<dbReference type="NCBIfam" id="NF009814">
    <property type="entry name" value="PRK13299.1"/>
    <property type="match status" value="1"/>
</dbReference>
<feature type="binding site" evidence="11">
    <location>
        <position position="44"/>
    </location>
    <ligand>
        <name>Mg(2+)</name>
        <dbReference type="ChEBI" id="CHEBI:18420"/>
    </ligand>
</feature>
<name>A0A1W5ZVB7_9BACI</name>